<reference evidence="2 3" key="1">
    <citation type="submission" date="2019-08" db="EMBL/GenBank/DDBJ databases">
        <title>Genome of Luteibaculum oceani JCM 18817.</title>
        <authorList>
            <person name="Bowman J.P."/>
        </authorList>
    </citation>
    <scope>NUCLEOTIDE SEQUENCE [LARGE SCALE GENOMIC DNA]</scope>
    <source>
        <strain evidence="2 3">JCM 18817</strain>
    </source>
</reference>
<gene>
    <name evidence="2" type="ORF">FRX97_10240</name>
</gene>
<evidence type="ECO:0000313" key="3">
    <source>
        <dbReference type="Proteomes" id="UP000321168"/>
    </source>
</evidence>
<accession>A0A5C6UXL3</accession>
<feature type="chain" id="PRO_5022871882" evidence="1">
    <location>
        <begin position="23"/>
        <end position="287"/>
    </location>
</feature>
<keyword evidence="1" id="KW-0732">Signal</keyword>
<evidence type="ECO:0000256" key="1">
    <source>
        <dbReference type="SAM" id="SignalP"/>
    </source>
</evidence>
<comment type="caution">
    <text evidence="2">The sequence shown here is derived from an EMBL/GenBank/DDBJ whole genome shotgun (WGS) entry which is preliminary data.</text>
</comment>
<organism evidence="2 3">
    <name type="scientific">Luteibaculum oceani</name>
    <dbReference type="NCBI Taxonomy" id="1294296"/>
    <lineage>
        <taxon>Bacteria</taxon>
        <taxon>Pseudomonadati</taxon>
        <taxon>Bacteroidota</taxon>
        <taxon>Flavobacteriia</taxon>
        <taxon>Flavobacteriales</taxon>
        <taxon>Luteibaculaceae</taxon>
        <taxon>Luteibaculum</taxon>
    </lineage>
</organism>
<dbReference type="RefSeq" id="WP_147015119.1">
    <property type="nucleotide sequence ID" value="NZ_VORB01000009.1"/>
</dbReference>
<dbReference type="Proteomes" id="UP000321168">
    <property type="component" value="Unassembled WGS sequence"/>
</dbReference>
<dbReference type="PROSITE" id="PS51257">
    <property type="entry name" value="PROKAR_LIPOPROTEIN"/>
    <property type="match status" value="1"/>
</dbReference>
<dbReference type="OrthoDB" id="1199198at2"/>
<feature type="signal peptide" evidence="1">
    <location>
        <begin position="1"/>
        <end position="22"/>
    </location>
</feature>
<name>A0A5C6UXL3_9FLAO</name>
<sequence length="287" mass="32682">MKTSKLLSRFAMLIIAATVFFACKKDHNSVSQINSDDELIAAIQSAEKSAITEADLPALSLNIIENDYDGDVVTEALQANGIGYEVSLTRAEGAYIGDQGTTYFSEDGRELRGKKKRKGRFIRKRLKECFRFVYPLEIILPDTGEVTLASPADWRKVKHYYKSNPDLTDRPEFVFPLEIVYKDSVVTITDQDQLEEAKDACRDAIKPLLCFKKVYPFTLLMPDGETLIELTERKDWRLVHEWHKNNPDIDGRGKVQFPVTIKFRDGSTRVINNVEEFEAAMEACKKD</sequence>
<protein>
    <submittedName>
        <fullName evidence="2">Uncharacterized protein</fullName>
    </submittedName>
</protein>
<dbReference type="EMBL" id="VORB01000009">
    <property type="protein sequence ID" value="TXC76981.1"/>
    <property type="molecule type" value="Genomic_DNA"/>
</dbReference>
<dbReference type="AlphaFoldDB" id="A0A5C6UXL3"/>
<keyword evidence="3" id="KW-1185">Reference proteome</keyword>
<proteinExistence type="predicted"/>
<evidence type="ECO:0000313" key="2">
    <source>
        <dbReference type="EMBL" id="TXC76981.1"/>
    </source>
</evidence>